<protein>
    <submittedName>
        <fullName evidence="2">Uncharacterized protein</fullName>
    </submittedName>
</protein>
<sequence length="240" mass="25358">MVAAAAASPTPSSRIDASFDSDDFSNNNGGGRDREVDLSQLFSDVSKTVGNLKNILTTNRESLGGIVGSDSEINQSSGTSSRLNSASNILNDIMGSRDDQPGPIAKLFSGSSGVCFKTCGFEDIQAAARRAGELFFTMKVCLIILTFVAVLCFLAITVAVLFYIYKNRHTLRQLASSNSVSDDGNISVTPLIFSKRTQPLLSNNAANNNGPPPKPPAHATTIHSGNQQKHSPVSNSSSSD</sequence>
<organism evidence="1 2">
    <name type="scientific">Panagrolaimus sp. PS1159</name>
    <dbReference type="NCBI Taxonomy" id="55785"/>
    <lineage>
        <taxon>Eukaryota</taxon>
        <taxon>Metazoa</taxon>
        <taxon>Ecdysozoa</taxon>
        <taxon>Nematoda</taxon>
        <taxon>Chromadorea</taxon>
        <taxon>Rhabditida</taxon>
        <taxon>Tylenchina</taxon>
        <taxon>Panagrolaimomorpha</taxon>
        <taxon>Panagrolaimoidea</taxon>
        <taxon>Panagrolaimidae</taxon>
        <taxon>Panagrolaimus</taxon>
    </lineage>
</organism>
<dbReference type="Proteomes" id="UP000887580">
    <property type="component" value="Unplaced"/>
</dbReference>
<name>A0AC35F5A7_9BILA</name>
<proteinExistence type="predicted"/>
<evidence type="ECO:0000313" key="2">
    <source>
        <dbReference type="WBParaSite" id="PS1159_v2.g13885.t1"/>
    </source>
</evidence>
<dbReference type="WBParaSite" id="PS1159_v2.g13885.t1">
    <property type="protein sequence ID" value="PS1159_v2.g13885.t1"/>
    <property type="gene ID" value="PS1159_v2.g13885"/>
</dbReference>
<evidence type="ECO:0000313" key="1">
    <source>
        <dbReference type="Proteomes" id="UP000887580"/>
    </source>
</evidence>
<reference evidence="2" key="1">
    <citation type="submission" date="2022-11" db="UniProtKB">
        <authorList>
            <consortium name="WormBaseParasite"/>
        </authorList>
    </citation>
    <scope>IDENTIFICATION</scope>
</reference>
<accession>A0AC35F5A7</accession>